<keyword evidence="3" id="KW-1185">Reference proteome</keyword>
<feature type="compositionally biased region" description="Acidic residues" evidence="1">
    <location>
        <begin position="62"/>
        <end position="71"/>
    </location>
</feature>
<gene>
    <name evidence="2" type="ORF">FA15DRAFT_674908</name>
</gene>
<dbReference type="STRING" id="230819.A0A5C3KGU5"/>
<dbReference type="Proteomes" id="UP000307440">
    <property type="component" value="Unassembled WGS sequence"/>
</dbReference>
<reference evidence="2 3" key="1">
    <citation type="journal article" date="2019" name="Nat. Ecol. Evol.">
        <title>Megaphylogeny resolves global patterns of mushroom evolution.</title>
        <authorList>
            <person name="Varga T."/>
            <person name="Krizsan K."/>
            <person name="Foldi C."/>
            <person name="Dima B."/>
            <person name="Sanchez-Garcia M."/>
            <person name="Sanchez-Ramirez S."/>
            <person name="Szollosi G.J."/>
            <person name="Szarkandi J.G."/>
            <person name="Papp V."/>
            <person name="Albert L."/>
            <person name="Andreopoulos W."/>
            <person name="Angelini C."/>
            <person name="Antonin V."/>
            <person name="Barry K.W."/>
            <person name="Bougher N.L."/>
            <person name="Buchanan P."/>
            <person name="Buyck B."/>
            <person name="Bense V."/>
            <person name="Catcheside P."/>
            <person name="Chovatia M."/>
            <person name="Cooper J."/>
            <person name="Damon W."/>
            <person name="Desjardin D."/>
            <person name="Finy P."/>
            <person name="Geml J."/>
            <person name="Haridas S."/>
            <person name="Hughes K."/>
            <person name="Justo A."/>
            <person name="Karasinski D."/>
            <person name="Kautmanova I."/>
            <person name="Kiss B."/>
            <person name="Kocsube S."/>
            <person name="Kotiranta H."/>
            <person name="LaButti K.M."/>
            <person name="Lechner B.E."/>
            <person name="Liimatainen K."/>
            <person name="Lipzen A."/>
            <person name="Lukacs Z."/>
            <person name="Mihaltcheva S."/>
            <person name="Morgado L.N."/>
            <person name="Niskanen T."/>
            <person name="Noordeloos M.E."/>
            <person name="Ohm R.A."/>
            <person name="Ortiz-Santana B."/>
            <person name="Ovrebo C."/>
            <person name="Racz N."/>
            <person name="Riley R."/>
            <person name="Savchenko A."/>
            <person name="Shiryaev A."/>
            <person name="Soop K."/>
            <person name="Spirin V."/>
            <person name="Szebenyi C."/>
            <person name="Tomsovsky M."/>
            <person name="Tulloss R.E."/>
            <person name="Uehling J."/>
            <person name="Grigoriev I.V."/>
            <person name="Vagvolgyi C."/>
            <person name="Papp T."/>
            <person name="Martin F.M."/>
            <person name="Miettinen O."/>
            <person name="Hibbett D.S."/>
            <person name="Nagy L.G."/>
        </authorList>
    </citation>
    <scope>NUCLEOTIDE SEQUENCE [LARGE SCALE GENOMIC DNA]</scope>
    <source>
        <strain evidence="2 3">CBS 121175</strain>
    </source>
</reference>
<proteinExistence type="predicted"/>
<evidence type="ECO:0000256" key="1">
    <source>
        <dbReference type="SAM" id="MobiDB-lite"/>
    </source>
</evidence>
<feature type="compositionally biased region" description="Basic and acidic residues" evidence="1">
    <location>
        <begin position="125"/>
        <end position="135"/>
    </location>
</feature>
<evidence type="ECO:0000313" key="2">
    <source>
        <dbReference type="EMBL" id="TFK18923.1"/>
    </source>
</evidence>
<name>A0A5C3KGU5_COPMA</name>
<organism evidence="2 3">
    <name type="scientific">Coprinopsis marcescibilis</name>
    <name type="common">Agaric fungus</name>
    <name type="synonym">Psathyrella marcescibilis</name>
    <dbReference type="NCBI Taxonomy" id="230819"/>
    <lineage>
        <taxon>Eukaryota</taxon>
        <taxon>Fungi</taxon>
        <taxon>Dikarya</taxon>
        <taxon>Basidiomycota</taxon>
        <taxon>Agaricomycotina</taxon>
        <taxon>Agaricomycetes</taxon>
        <taxon>Agaricomycetidae</taxon>
        <taxon>Agaricales</taxon>
        <taxon>Agaricineae</taxon>
        <taxon>Psathyrellaceae</taxon>
        <taxon>Coprinopsis</taxon>
    </lineage>
</organism>
<accession>A0A5C3KGU5</accession>
<feature type="region of interest" description="Disordered" evidence="1">
    <location>
        <begin position="43"/>
        <end position="149"/>
    </location>
</feature>
<dbReference type="EMBL" id="ML210369">
    <property type="protein sequence ID" value="TFK18923.1"/>
    <property type="molecule type" value="Genomic_DNA"/>
</dbReference>
<dbReference type="InterPro" id="IPR036361">
    <property type="entry name" value="SAP_dom_sf"/>
</dbReference>
<dbReference type="OrthoDB" id="445357at2759"/>
<sequence length="149" mass="16221">MDSKLKALKVAELRAILSQANASAPAKATKQDLITRILASESAQAAYQQTYEPDAVTSPTDDTLDAPDLPEDPPAAPEEFEEAFEPLAEEPEEPTTTETAAPVDPELEARKKRAERFGIPLVEPTKPKAKVEKTIKTKPAPVRLPRSHL</sequence>
<evidence type="ECO:0000313" key="3">
    <source>
        <dbReference type="Proteomes" id="UP000307440"/>
    </source>
</evidence>
<dbReference type="AlphaFoldDB" id="A0A5C3KGU5"/>
<protein>
    <submittedName>
        <fullName evidence="2">Uncharacterized protein</fullName>
    </submittedName>
</protein>
<dbReference type="Gene3D" id="1.10.720.30">
    <property type="entry name" value="SAP domain"/>
    <property type="match status" value="1"/>
</dbReference>
<feature type="compositionally biased region" description="Acidic residues" evidence="1">
    <location>
        <begin position="78"/>
        <end position="95"/>
    </location>
</feature>